<dbReference type="RefSeq" id="WP_255132724.1">
    <property type="nucleotide sequence ID" value="NZ_JANDBC010000001.1"/>
</dbReference>
<dbReference type="EMBL" id="JANDBC010000001">
    <property type="protein sequence ID" value="MCP9290549.1"/>
    <property type="molecule type" value="Genomic_DNA"/>
</dbReference>
<comment type="caution">
    <text evidence="1">The sequence shown here is derived from an EMBL/GenBank/DDBJ whole genome shotgun (WGS) entry which is preliminary data.</text>
</comment>
<name>A0A9X2RFU2_9BACT</name>
<gene>
    <name evidence="1" type="ORF">NM125_03005</name>
</gene>
<accession>A0A9X2RFU2</accession>
<dbReference type="InterPro" id="IPR041893">
    <property type="entry name" value="ArdA_dom3"/>
</dbReference>
<reference evidence="1" key="1">
    <citation type="submission" date="2022-06" db="EMBL/GenBank/DDBJ databases">
        <title>Gracilimonas sp. CAU 1638 isolated from sea sediment.</title>
        <authorList>
            <person name="Kim W."/>
        </authorList>
    </citation>
    <scope>NUCLEOTIDE SEQUENCE</scope>
    <source>
        <strain evidence="1">CAU 1638</strain>
    </source>
</reference>
<protein>
    <submittedName>
        <fullName evidence="1">Antirestriction protein ArdA</fullName>
    </submittedName>
</protein>
<dbReference type="Gene3D" id="1.10.10.1190">
    <property type="entry name" value="Antirestriction protein ArdA, domain 3"/>
    <property type="match status" value="1"/>
</dbReference>
<keyword evidence="2" id="KW-1185">Reference proteome</keyword>
<dbReference type="Gene3D" id="3.10.20.480">
    <property type="entry name" value="Antirestriction protein ArdA, domain 1"/>
    <property type="match status" value="1"/>
</dbReference>
<dbReference type="AlphaFoldDB" id="A0A9X2RFU2"/>
<dbReference type="InterPro" id="IPR041895">
    <property type="entry name" value="ArdA_dom1"/>
</dbReference>
<dbReference type="InterPro" id="IPR009899">
    <property type="entry name" value="ArdA"/>
</dbReference>
<evidence type="ECO:0000313" key="1">
    <source>
        <dbReference type="EMBL" id="MCP9290549.1"/>
    </source>
</evidence>
<sequence>MNTPCVYVACLASYNNGILHGSWIDCANDPEDIETDIQKMLKASPIEMAEEWQIHDFEYFCGFDPSGYPPEKLSQFALFIEEHDILGAELLDIHGDIDKAKEVLEDNYLGCYESLSDYAEELTSGCYDIPRCLEYYIDYDSMAQDMELNGEFYSIQTEHDEHHLFIN</sequence>
<organism evidence="1 2">
    <name type="scientific">Gracilimonas sediminicola</name>
    <dbReference type="NCBI Taxonomy" id="2952158"/>
    <lineage>
        <taxon>Bacteria</taxon>
        <taxon>Pseudomonadati</taxon>
        <taxon>Balneolota</taxon>
        <taxon>Balneolia</taxon>
        <taxon>Balneolales</taxon>
        <taxon>Balneolaceae</taxon>
        <taxon>Gracilimonas</taxon>
    </lineage>
</organism>
<evidence type="ECO:0000313" key="2">
    <source>
        <dbReference type="Proteomes" id="UP001139125"/>
    </source>
</evidence>
<proteinExistence type="predicted"/>
<dbReference type="Pfam" id="PF07275">
    <property type="entry name" value="ArdA"/>
    <property type="match status" value="1"/>
</dbReference>
<dbReference type="Proteomes" id="UP001139125">
    <property type="component" value="Unassembled WGS sequence"/>
</dbReference>